<comment type="caution">
    <text evidence="1">The sequence shown here is derived from an EMBL/GenBank/DDBJ whole genome shotgun (WGS) entry which is preliminary data.</text>
</comment>
<dbReference type="PATRIC" id="fig|1114963.3.peg.1521"/>
<proteinExistence type="predicted"/>
<sequence length="40" mass="4427">MLVAYDVVNGRFAKGRPGYLDWIASQQSSVEPASLVIRMT</sequence>
<evidence type="ECO:0000313" key="2">
    <source>
        <dbReference type="Proteomes" id="UP000052268"/>
    </source>
</evidence>
<dbReference type="Proteomes" id="UP000052268">
    <property type="component" value="Unassembled WGS sequence"/>
</dbReference>
<protein>
    <submittedName>
        <fullName evidence="1">Uncharacterized protein</fullName>
    </submittedName>
</protein>
<accession>A0A0J7XYJ4</accession>
<evidence type="ECO:0000313" key="1">
    <source>
        <dbReference type="EMBL" id="KMS56604.1"/>
    </source>
</evidence>
<dbReference type="EMBL" id="JACU01000004">
    <property type="protein sequence ID" value="KMS56604.1"/>
    <property type="molecule type" value="Genomic_DNA"/>
</dbReference>
<keyword evidence="2" id="KW-1185">Reference proteome</keyword>
<reference evidence="1 2" key="1">
    <citation type="journal article" date="2015" name="G3 (Bethesda)">
        <title>Insights into Ongoing Evolution of the Hexachlorocyclohexane Catabolic Pathway from Comparative Genomics of Ten Sphingomonadaceae Strains.</title>
        <authorList>
            <person name="Pearce S.L."/>
            <person name="Oakeshott J.G."/>
            <person name="Pandey G."/>
        </authorList>
    </citation>
    <scope>NUCLEOTIDE SEQUENCE [LARGE SCALE GENOMIC DNA]</scope>
    <source>
        <strain evidence="1 2">LL02</strain>
    </source>
</reference>
<name>A0A0J7XYJ4_9SPHN</name>
<dbReference type="AlphaFoldDB" id="A0A0J7XYJ4"/>
<gene>
    <name evidence="1" type="ORF">V474_13565</name>
</gene>
<organism evidence="1 2">
    <name type="scientific">Novosphingobium barchaimii LL02</name>
    <dbReference type="NCBI Taxonomy" id="1114963"/>
    <lineage>
        <taxon>Bacteria</taxon>
        <taxon>Pseudomonadati</taxon>
        <taxon>Pseudomonadota</taxon>
        <taxon>Alphaproteobacteria</taxon>
        <taxon>Sphingomonadales</taxon>
        <taxon>Sphingomonadaceae</taxon>
        <taxon>Novosphingobium</taxon>
    </lineage>
</organism>